<protein>
    <recommendedName>
        <fullName evidence="5">DUF4371 domain-containing protein</fullName>
    </recommendedName>
</protein>
<evidence type="ECO:0000259" key="2">
    <source>
        <dbReference type="Pfam" id="PF14291"/>
    </source>
</evidence>
<dbReference type="GO" id="GO:0046983">
    <property type="term" value="F:protein dimerization activity"/>
    <property type="evidence" value="ECO:0007669"/>
    <property type="project" value="InterPro"/>
</dbReference>
<dbReference type="SUPFAM" id="SSF53098">
    <property type="entry name" value="Ribonuclease H-like"/>
    <property type="match status" value="2"/>
</dbReference>
<dbReference type="AlphaFoldDB" id="A0A3P8SLS9"/>
<sequence length="721" mass="82385">MPTSYLFEQCFYISSSAAATCASPPRDLQPSIYFFVFLGLIFIMENYISKLKEFSKLDFQSKQEIIIKGRPTPQLKGLLQTTGQKTRSFQMDWYTQKGWLCGCPARNRLFCFSCLLFSTCDNVWTQMGYCDLKNLQRSLIKHERSTAHIQSQIALKTFGMSRIDLALDEQRRLNIKILKDLINGTCFLAKQQLAFHGNDESTGSANRGDYVELLHAFTEKDDRLVRHLETSTVFSGLSNRIQNDLIEAVGDVIRNDIKKEIGAAPFVAIEVDETTDVTNQAQISVILRYVATSEAGCEVKEAFLGFDNVSEDRRAPAIAEYVLGVLEKYDCADKLVAQTYDGAAVMASELNGVQAKIKEKVPEAMFTHCYAHKLNLVLLHSAKCMPECRTFFKTAGGLAFFSKSTNRTHLLDDVVKRRLPRAAPTRWSSNSRLLQTISMHQNDLRTLFRVITENSDSWDNDMLMMAAGYDRWLSKASTCFLLMAYEDIFNETDALFRVLQNKVMDIEYCLPRIRDTVAALERMRLKFDSFCDRFEQKCSTLGLTESGDRHSIRCLIILVSWLSLVWWTVQNLVKCRKTLMTRNCRACQKYARFFDFVKLKVDLVGLYSSQTVRDGCKSPGQLLSFLAQKDLIETAPEATKLLQLVLTFPATTASVERSFSALKRLKTYSRNRTDQGRLSSLAVISIETERLLKLKKDKEGFYKEVIDAFLQKERRMDFIYK</sequence>
<accession>A0A3P8SLS9</accession>
<reference evidence="3 4" key="1">
    <citation type="submission" date="2018-03" db="EMBL/GenBank/DDBJ databases">
        <title>Finding Nemo's genes: A chromosome-scale reference assembly of the genome of the orange clownfish Amphiprion percula.</title>
        <authorList>
            <person name="Lehmann R."/>
        </authorList>
    </citation>
    <scope>NUCLEOTIDE SEQUENCE</scope>
</reference>
<name>A0A3P8SLS9_AMPPE</name>
<dbReference type="PANTHER" id="PTHR45749">
    <property type="match status" value="1"/>
</dbReference>
<reference evidence="3" key="3">
    <citation type="submission" date="2025-09" db="UniProtKB">
        <authorList>
            <consortium name="Ensembl"/>
        </authorList>
    </citation>
    <scope>IDENTIFICATION</scope>
</reference>
<dbReference type="OMA" id="DSWDNDM"/>
<feature type="domain" description="HAT C-terminal dimerisation" evidence="1">
    <location>
        <begin position="630"/>
        <end position="688"/>
    </location>
</feature>
<dbReference type="InterPro" id="IPR025398">
    <property type="entry name" value="DUF4371"/>
</dbReference>
<dbReference type="PANTHER" id="PTHR45749:SF28">
    <property type="entry name" value="ZINC FINGER MYM-TYPE PROTEIN 1-LIKE-RELATED"/>
    <property type="match status" value="1"/>
</dbReference>
<keyword evidence="4" id="KW-1185">Reference proteome</keyword>
<dbReference type="Ensembl" id="ENSAPET00000013481.1">
    <property type="protein sequence ID" value="ENSAPEP00000013132.1"/>
    <property type="gene ID" value="ENSAPEG00000009343.1"/>
</dbReference>
<evidence type="ECO:0000259" key="1">
    <source>
        <dbReference type="Pfam" id="PF05699"/>
    </source>
</evidence>
<dbReference type="GeneTree" id="ENSGT00940000157337"/>
<dbReference type="InterPro" id="IPR012337">
    <property type="entry name" value="RNaseH-like_sf"/>
</dbReference>
<dbReference type="Proteomes" id="UP000265080">
    <property type="component" value="Chromosome 11"/>
</dbReference>
<evidence type="ECO:0000313" key="3">
    <source>
        <dbReference type="Ensembl" id="ENSAPEP00000013132.1"/>
    </source>
</evidence>
<dbReference type="InterPro" id="IPR008906">
    <property type="entry name" value="HATC_C_dom"/>
</dbReference>
<reference evidence="3" key="2">
    <citation type="submission" date="2025-08" db="UniProtKB">
        <authorList>
            <consortium name="Ensembl"/>
        </authorList>
    </citation>
    <scope>IDENTIFICATION</scope>
</reference>
<feature type="domain" description="DUF4371" evidence="2">
    <location>
        <begin position="181"/>
        <end position="352"/>
    </location>
</feature>
<proteinExistence type="predicted"/>
<evidence type="ECO:0008006" key="5">
    <source>
        <dbReference type="Google" id="ProtNLM"/>
    </source>
</evidence>
<dbReference type="Pfam" id="PF05699">
    <property type="entry name" value="Dimer_Tnp_hAT"/>
    <property type="match status" value="1"/>
</dbReference>
<evidence type="ECO:0000313" key="4">
    <source>
        <dbReference type="Proteomes" id="UP000265080"/>
    </source>
</evidence>
<dbReference type="STRING" id="161767.ENSAPEP00000013132"/>
<dbReference type="Pfam" id="PF14291">
    <property type="entry name" value="DUF4371"/>
    <property type="match status" value="1"/>
</dbReference>
<organism evidence="3 4">
    <name type="scientific">Amphiprion percula</name>
    <name type="common">Orange clownfish</name>
    <name type="synonym">Lutjanus percula</name>
    <dbReference type="NCBI Taxonomy" id="161767"/>
    <lineage>
        <taxon>Eukaryota</taxon>
        <taxon>Metazoa</taxon>
        <taxon>Chordata</taxon>
        <taxon>Craniata</taxon>
        <taxon>Vertebrata</taxon>
        <taxon>Euteleostomi</taxon>
        <taxon>Actinopterygii</taxon>
        <taxon>Neopterygii</taxon>
        <taxon>Teleostei</taxon>
        <taxon>Neoteleostei</taxon>
        <taxon>Acanthomorphata</taxon>
        <taxon>Ovalentaria</taxon>
        <taxon>Pomacentridae</taxon>
        <taxon>Amphiprion</taxon>
    </lineage>
</organism>